<evidence type="ECO:0000259" key="7">
    <source>
        <dbReference type="Pfam" id="PF12931"/>
    </source>
</evidence>
<evidence type="ECO:0000313" key="9">
    <source>
        <dbReference type="Proteomes" id="UP000198341"/>
    </source>
</evidence>
<feature type="region of interest" description="Disordered" evidence="6">
    <location>
        <begin position="181"/>
        <end position="200"/>
    </location>
</feature>
<feature type="compositionally biased region" description="Low complexity" evidence="6">
    <location>
        <begin position="448"/>
        <end position="470"/>
    </location>
</feature>
<feature type="region of interest" description="Disordered" evidence="6">
    <location>
        <begin position="1095"/>
        <end position="1115"/>
    </location>
</feature>
<feature type="compositionally biased region" description="Basic and acidic residues" evidence="6">
    <location>
        <begin position="182"/>
        <end position="199"/>
    </location>
</feature>
<evidence type="ECO:0000256" key="3">
    <source>
        <dbReference type="ARBA" id="ARBA00022448"/>
    </source>
</evidence>
<feature type="region of interest" description="Disordered" evidence="6">
    <location>
        <begin position="1"/>
        <end position="63"/>
    </location>
</feature>
<feature type="compositionally biased region" description="Polar residues" evidence="6">
    <location>
        <begin position="988"/>
        <end position="1002"/>
    </location>
</feature>
<feature type="compositionally biased region" description="Basic and acidic residues" evidence="6">
    <location>
        <begin position="45"/>
        <end position="57"/>
    </location>
</feature>
<evidence type="ECO:0000256" key="5">
    <source>
        <dbReference type="ARBA" id="ARBA00022892"/>
    </source>
</evidence>
<feature type="compositionally biased region" description="Low complexity" evidence="6">
    <location>
        <begin position="976"/>
        <end position="987"/>
    </location>
</feature>
<evidence type="ECO:0000256" key="2">
    <source>
        <dbReference type="ARBA" id="ARBA00005927"/>
    </source>
</evidence>
<dbReference type="GO" id="GO:0016192">
    <property type="term" value="P:vesicle-mediated transport"/>
    <property type="evidence" value="ECO:0007669"/>
    <property type="project" value="UniProtKB-KW"/>
</dbReference>
<keyword evidence="5" id="KW-0931">ER-Golgi transport</keyword>
<feature type="region of interest" description="Disordered" evidence="6">
    <location>
        <begin position="1151"/>
        <end position="1174"/>
    </location>
</feature>
<feature type="domain" description="Sec16 Sec23-binding" evidence="7">
    <location>
        <begin position="640"/>
        <end position="921"/>
    </location>
</feature>
<feature type="region of interest" description="Disordered" evidence="6">
    <location>
        <begin position="936"/>
        <end position="1041"/>
    </location>
</feature>
<feature type="compositionally biased region" description="Low complexity" evidence="6">
    <location>
        <begin position="113"/>
        <end position="133"/>
    </location>
</feature>
<sequence length="1174" mass="128919">MENTNKNNDNDDDDWLNDFDEAKEKEKEEKKAQNSFNDFYQRRNFNREEYERKREEVKEEEDAFVMRRDHHREYYHHHHHESNNNNNNQNNDSSTFDANAPSPIVKTTRTPRNENYGYSNTNNYYDNNNNNNNNDKERPFSAASKPSDDTVDEWLNEETPPPPVKVQDNYAAYYQKQGGRGLDARGHQEQHNYQREEYHSQTTSASAVVQSDNTNFNGLFAGNDDDVAFFDTLGGAEETMAAPSPPLVYAERVESKGVDSISATNAPAVDDDFLNDFADVSNPPIQLYQQPTAAATIPPPPVTQPAVRAYEPPSEFGGPPPKMFTPPPPPPSISSLPVVQQQNSHAVAYEPPSDFGVPPLVPAQAQNSHAVAYEPPSDFGVPPLVPAQAAVAYEPPSDFGVPPLVPARAAVAYEPPSDFGVPPLVPAQAAVAYEPPSDFGVPPPIMPSPQNQPQQFQQHNISSHVSNSSIQAHAQPGTVRSPDGKPPHRCIAFGFGGTLATVSQAHKNLFSLCTHSLHDMFRSSDDFGAREFVEVASDETFFLSNSENLMTDESLCSKCERLANNSSQTIGESEMWRILSLFLSRKKTFDSLRSFGEAAFKAEVASVLHVQNRADGSPSSLTSASVSERDASPAILMEIERQISIGNTIAALDIAHTHKLWNVAVKVARLTRDETIISDTCVRAIQETMQVGTPLRVLELLSIGRADVAVKDLITRNNENIALSDRWREVIAMVSLNSNERDKTITNGLITLGDACRESNYLGIAHLCYLLSGDVWPNDAARMRLIGSNDNPCRDPRSYHRSLIAERIMLSFAEGKGSEALKASLSVLAPHQRMKVSYCVLLADFGHFHVALATLKNVQKYLKLVRDDSRSDSGVSVDVILVEAVDLEKRIREKLGQGAIKGKIANVGKKIAGGLSRFVGGTVDALFGGDDVDVIGSRGLDDTPPPQQFHQRSSSQDTAFQHQRYGSSSSLESVSNQPQQNPYHQQQSTAYESANHSRSHSLASLDEHGNNSHNNTGEKNYPPLSQTTYSGQQQQQQQQPGVPFKLVKSFSKLFSAAVPAPDKPYEGPKVAPQETAGLPENTFYYDENLKQWVDKSSSGAQSTAAEAPAPLAPPPTMTSGVEYHRSGGGGGGIPNSLGANVGARYVSTFNNTGQPNFQQNEGANFNEFKEMRLE</sequence>
<dbReference type="InterPro" id="IPR024298">
    <property type="entry name" value="Sec16_Sec23-bd"/>
</dbReference>
<dbReference type="AlphaFoldDB" id="K8ELT2"/>
<proteinExistence type="inferred from homology"/>
<feature type="compositionally biased region" description="Basic and acidic residues" evidence="6">
    <location>
        <begin position="20"/>
        <end position="32"/>
    </location>
</feature>
<dbReference type="OrthoDB" id="515854at2759"/>
<name>K8ELT2_9CHLO</name>
<comment type="similarity">
    <text evidence="2">Belongs to the SEC16 family.</text>
</comment>
<evidence type="ECO:0000256" key="6">
    <source>
        <dbReference type="SAM" id="MobiDB-lite"/>
    </source>
</evidence>
<comment type="subcellular location">
    <subcellularLocation>
        <location evidence="1">Endoplasmic reticulum</location>
    </subcellularLocation>
</comment>
<dbReference type="GeneID" id="19012057"/>
<feature type="region of interest" description="Disordered" evidence="6">
    <location>
        <begin position="446"/>
        <end position="484"/>
    </location>
</feature>
<feature type="compositionally biased region" description="Acidic residues" evidence="6">
    <location>
        <begin position="10"/>
        <end position="19"/>
    </location>
</feature>
<dbReference type="eggNOG" id="KOG1913">
    <property type="taxonomic scope" value="Eukaryota"/>
</dbReference>
<keyword evidence="4" id="KW-0256">Endoplasmic reticulum</keyword>
<evidence type="ECO:0000256" key="1">
    <source>
        <dbReference type="ARBA" id="ARBA00004240"/>
    </source>
</evidence>
<feature type="region of interest" description="Disordered" evidence="6">
    <location>
        <begin position="76"/>
        <end position="166"/>
    </location>
</feature>
<evidence type="ECO:0000256" key="4">
    <source>
        <dbReference type="ARBA" id="ARBA00022824"/>
    </source>
</evidence>
<feature type="compositionally biased region" description="Low complexity" evidence="6">
    <location>
        <begin position="83"/>
        <end position="93"/>
    </location>
</feature>
<feature type="compositionally biased region" description="Polar residues" evidence="6">
    <location>
        <begin position="1151"/>
        <end position="1163"/>
    </location>
</feature>
<organism evidence="8 9">
    <name type="scientific">Bathycoccus prasinos</name>
    <dbReference type="NCBI Taxonomy" id="41875"/>
    <lineage>
        <taxon>Eukaryota</taxon>
        <taxon>Viridiplantae</taxon>
        <taxon>Chlorophyta</taxon>
        <taxon>Mamiellophyceae</taxon>
        <taxon>Mamiellales</taxon>
        <taxon>Bathycoccaceae</taxon>
        <taxon>Bathycoccus</taxon>
    </lineage>
</organism>
<dbReference type="PANTHER" id="PTHR13402:SF6">
    <property type="entry name" value="SECRETORY 16, ISOFORM I"/>
    <property type="match status" value="1"/>
</dbReference>
<protein>
    <recommendedName>
        <fullName evidence="7">Sec16 Sec23-binding domain-containing protein</fullName>
    </recommendedName>
</protein>
<accession>K8ELT2</accession>
<dbReference type="RefSeq" id="XP_007509414.1">
    <property type="nucleotide sequence ID" value="XM_007509352.1"/>
</dbReference>
<reference evidence="8" key="1">
    <citation type="submission" date="2011-10" db="EMBL/GenBank/DDBJ databases">
        <authorList>
            <person name="Genoscope - CEA"/>
        </authorList>
    </citation>
    <scope>NUCLEOTIDE SEQUENCE [LARGE SCALE GENOMIC DNA]</scope>
    <source>
        <strain evidence="8">RCC 1105</strain>
    </source>
</reference>
<keyword evidence="9" id="KW-1185">Reference proteome</keyword>
<dbReference type="Gene3D" id="1.25.40.1030">
    <property type="match status" value="1"/>
</dbReference>
<keyword evidence="3" id="KW-0813">Transport</keyword>
<dbReference type="KEGG" id="bpg:Bathy13g00740"/>
<feature type="compositionally biased region" description="Polar residues" evidence="6">
    <location>
        <begin position="1011"/>
        <end position="1031"/>
    </location>
</feature>
<dbReference type="Proteomes" id="UP000198341">
    <property type="component" value="Chromosome 13"/>
</dbReference>
<dbReference type="GO" id="GO:0007030">
    <property type="term" value="P:Golgi organization"/>
    <property type="evidence" value="ECO:0007669"/>
    <property type="project" value="TreeGrafter"/>
</dbReference>
<dbReference type="PANTHER" id="PTHR13402">
    <property type="entry name" value="RGPR-RELATED"/>
    <property type="match status" value="1"/>
</dbReference>
<dbReference type="Pfam" id="PF12931">
    <property type="entry name" value="TPR_Sec16"/>
    <property type="match status" value="1"/>
</dbReference>
<dbReference type="GO" id="GO:0070971">
    <property type="term" value="C:endoplasmic reticulum exit site"/>
    <property type="evidence" value="ECO:0007669"/>
    <property type="project" value="TreeGrafter"/>
</dbReference>
<dbReference type="GO" id="GO:0012507">
    <property type="term" value="C:ER to Golgi transport vesicle membrane"/>
    <property type="evidence" value="ECO:0007669"/>
    <property type="project" value="TreeGrafter"/>
</dbReference>
<feature type="compositionally biased region" description="Polar residues" evidence="6">
    <location>
        <begin position="948"/>
        <end position="975"/>
    </location>
</feature>
<dbReference type="STRING" id="41875.K8ELT2"/>
<dbReference type="GO" id="GO:0070973">
    <property type="term" value="P:protein localization to endoplasmic reticulum exit site"/>
    <property type="evidence" value="ECO:0007669"/>
    <property type="project" value="TreeGrafter"/>
</dbReference>
<dbReference type="EMBL" id="FO082266">
    <property type="protein sequence ID" value="CCO19217.1"/>
    <property type="molecule type" value="Genomic_DNA"/>
</dbReference>
<evidence type="ECO:0000313" key="8">
    <source>
        <dbReference type="EMBL" id="CCO19217.1"/>
    </source>
</evidence>
<gene>
    <name evidence="8" type="ordered locus">Bathy13g00740</name>
</gene>